<dbReference type="InterPro" id="IPR027417">
    <property type="entry name" value="P-loop_NTPase"/>
</dbReference>
<dbReference type="SMART" id="SM00341">
    <property type="entry name" value="HRDC"/>
    <property type="match status" value="1"/>
</dbReference>
<comment type="cofactor">
    <cofactor evidence="1">
        <name>Mg(2+)</name>
        <dbReference type="ChEBI" id="CHEBI:18420"/>
    </cofactor>
</comment>
<evidence type="ECO:0000256" key="9">
    <source>
        <dbReference type="ARBA" id="ARBA00023235"/>
    </source>
</evidence>
<dbReference type="GO" id="GO:0030894">
    <property type="term" value="C:replisome"/>
    <property type="evidence" value="ECO:0007669"/>
    <property type="project" value="TreeGrafter"/>
</dbReference>
<dbReference type="InterPro" id="IPR010997">
    <property type="entry name" value="HRDC-like_sf"/>
</dbReference>
<dbReference type="NCBIfam" id="TIGR00614">
    <property type="entry name" value="recQ_fam"/>
    <property type="match status" value="1"/>
</dbReference>
<dbReference type="Proteomes" id="UP000824211">
    <property type="component" value="Unassembled WGS sequence"/>
</dbReference>
<dbReference type="InterPro" id="IPR002121">
    <property type="entry name" value="HRDC_dom"/>
</dbReference>
<evidence type="ECO:0000259" key="14">
    <source>
        <dbReference type="PROSITE" id="PS50967"/>
    </source>
</evidence>
<dbReference type="InterPro" id="IPR001650">
    <property type="entry name" value="Helicase_C-like"/>
</dbReference>
<dbReference type="GO" id="GO:0016787">
    <property type="term" value="F:hydrolase activity"/>
    <property type="evidence" value="ECO:0007669"/>
    <property type="project" value="UniProtKB-KW"/>
</dbReference>
<evidence type="ECO:0000256" key="2">
    <source>
        <dbReference type="ARBA" id="ARBA00005446"/>
    </source>
</evidence>
<evidence type="ECO:0000256" key="5">
    <source>
        <dbReference type="ARBA" id="ARBA00022801"/>
    </source>
</evidence>
<dbReference type="GO" id="GO:0009378">
    <property type="term" value="F:four-way junction helicase activity"/>
    <property type="evidence" value="ECO:0007669"/>
    <property type="project" value="TreeGrafter"/>
</dbReference>
<keyword evidence="3" id="KW-0479">Metal-binding</keyword>
<evidence type="ECO:0000259" key="16">
    <source>
        <dbReference type="PROSITE" id="PS51194"/>
    </source>
</evidence>
<dbReference type="PANTHER" id="PTHR13710">
    <property type="entry name" value="DNA HELICASE RECQ FAMILY MEMBER"/>
    <property type="match status" value="1"/>
</dbReference>
<dbReference type="SMART" id="SM00490">
    <property type="entry name" value="HELICc"/>
    <property type="match status" value="1"/>
</dbReference>
<evidence type="ECO:0000256" key="11">
    <source>
        <dbReference type="ARBA" id="ARBA00034808"/>
    </source>
</evidence>
<dbReference type="Gene3D" id="1.10.150.80">
    <property type="entry name" value="HRDC domain"/>
    <property type="match status" value="1"/>
</dbReference>
<evidence type="ECO:0000256" key="4">
    <source>
        <dbReference type="ARBA" id="ARBA00022741"/>
    </source>
</evidence>
<name>A0A9D2MFL8_9FIRM</name>
<dbReference type="InterPro" id="IPR004589">
    <property type="entry name" value="DNA_helicase_ATP-dep_RecQ"/>
</dbReference>
<dbReference type="AlphaFoldDB" id="A0A9D2MFL8"/>
<evidence type="ECO:0000256" key="8">
    <source>
        <dbReference type="ARBA" id="ARBA00023125"/>
    </source>
</evidence>
<keyword evidence="6 17" id="KW-0347">Helicase</keyword>
<dbReference type="SUPFAM" id="SSF52540">
    <property type="entry name" value="P-loop containing nucleoside triphosphate hydrolases"/>
    <property type="match status" value="1"/>
</dbReference>
<gene>
    <name evidence="17" type="ORF">H9771_05420</name>
</gene>
<accession>A0A9D2MFL8</accession>
<feature type="domain" description="Helicase C-terminal" evidence="16">
    <location>
        <begin position="258"/>
        <end position="403"/>
    </location>
</feature>
<dbReference type="PROSITE" id="PS51194">
    <property type="entry name" value="HELICASE_CTER"/>
    <property type="match status" value="1"/>
</dbReference>
<dbReference type="GO" id="GO:0006310">
    <property type="term" value="P:DNA recombination"/>
    <property type="evidence" value="ECO:0007669"/>
    <property type="project" value="InterPro"/>
</dbReference>
<dbReference type="InterPro" id="IPR032284">
    <property type="entry name" value="RecQ_Zn-bd"/>
</dbReference>
<dbReference type="SMART" id="SM00487">
    <property type="entry name" value="DEXDc"/>
    <property type="match status" value="1"/>
</dbReference>
<dbReference type="GO" id="GO:0043138">
    <property type="term" value="F:3'-5' DNA helicase activity"/>
    <property type="evidence" value="ECO:0007669"/>
    <property type="project" value="UniProtKB-EC"/>
</dbReference>
<dbReference type="GO" id="GO:0046872">
    <property type="term" value="F:metal ion binding"/>
    <property type="evidence" value="ECO:0007669"/>
    <property type="project" value="UniProtKB-KW"/>
</dbReference>
<dbReference type="EMBL" id="DWXX01000093">
    <property type="protein sequence ID" value="HJB59079.1"/>
    <property type="molecule type" value="Genomic_DNA"/>
</dbReference>
<reference evidence="17" key="1">
    <citation type="journal article" date="2021" name="PeerJ">
        <title>Extensive microbial diversity within the chicken gut microbiome revealed by metagenomics and culture.</title>
        <authorList>
            <person name="Gilroy R."/>
            <person name="Ravi A."/>
            <person name="Getino M."/>
            <person name="Pursley I."/>
            <person name="Horton D.L."/>
            <person name="Alikhan N.F."/>
            <person name="Baker D."/>
            <person name="Gharbi K."/>
            <person name="Hall N."/>
            <person name="Watson M."/>
            <person name="Adriaenssens E.M."/>
            <person name="Foster-Nyarko E."/>
            <person name="Jarju S."/>
            <person name="Secka A."/>
            <person name="Antonio M."/>
            <person name="Oren A."/>
            <person name="Chaudhuri R.R."/>
            <person name="La Ragione R."/>
            <person name="Hildebrand F."/>
            <person name="Pallen M.J."/>
        </authorList>
    </citation>
    <scope>NUCLEOTIDE SEQUENCE</scope>
    <source>
        <strain evidence="17">ChiHjej9B8-13557</strain>
    </source>
</reference>
<dbReference type="PROSITE" id="PS51192">
    <property type="entry name" value="HELICASE_ATP_BIND_1"/>
    <property type="match status" value="1"/>
</dbReference>
<organism evidence="17 18">
    <name type="scientific">Candidatus Faecalibacterium faecipullorum</name>
    <dbReference type="NCBI Taxonomy" id="2838578"/>
    <lineage>
        <taxon>Bacteria</taxon>
        <taxon>Bacillati</taxon>
        <taxon>Bacillota</taxon>
        <taxon>Clostridia</taxon>
        <taxon>Eubacteriales</taxon>
        <taxon>Oscillospiraceae</taxon>
        <taxon>Faecalibacterium</taxon>
    </lineage>
</organism>
<keyword evidence="5" id="KW-0378">Hydrolase</keyword>
<feature type="domain" description="Helicase ATP-binding" evidence="15">
    <location>
        <begin position="63"/>
        <end position="232"/>
    </location>
</feature>
<reference evidence="17" key="2">
    <citation type="submission" date="2021-04" db="EMBL/GenBank/DDBJ databases">
        <authorList>
            <person name="Gilroy R."/>
        </authorList>
    </citation>
    <scope>NUCLEOTIDE SEQUENCE</scope>
    <source>
        <strain evidence="17">ChiHjej9B8-13557</strain>
    </source>
</reference>
<dbReference type="GO" id="GO:0005524">
    <property type="term" value="F:ATP binding"/>
    <property type="evidence" value="ECO:0007669"/>
    <property type="project" value="UniProtKB-KW"/>
</dbReference>
<evidence type="ECO:0000256" key="10">
    <source>
        <dbReference type="ARBA" id="ARBA00034617"/>
    </source>
</evidence>
<keyword evidence="8" id="KW-0238">DNA-binding</keyword>
<dbReference type="InterPro" id="IPR014001">
    <property type="entry name" value="Helicase_ATP-bd"/>
</dbReference>
<dbReference type="CDD" id="cd17920">
    <property type="entry name" value="DEXHc_RecQ"/>
    <property type="match status" value="1"/>
</dbReference>
<dbReference type="InterPro" id="IPR011545">
    <property type="entry name" value="DEAD/DEAH_box_helicase_dom"/>
</dbReference>
<sequence>MPRGKNPSAGRRRYGPRGRFVLYCALYRRENAQKEEKQVEDARGVLKRVFGYDGFRPGQGEIVGAILAGRDVLAVMPTGAGKSLCYQVPALMLPGVTLVVSPLISLMQDQVRALMAVGVRAAYLNSSLTDSQKALMLRRAAEGQYKIIYVAPERLQMPGFIRFARQQAVSMVTVDEAHCISQWGRDFRPSYMLVRDFVDQLPSRPVVAAFTATATDRVRQDIADQLRLRDPFRLVTGFDRPNLRFETRQLDPDDKHGALLRLLTEAGEDDPAIVYCSTVRQVTMTVDALQRAGFAARPYHGQMDAADRRRYQEEFLYDRVQVMVATNAFGMGIDKPNVRMVVHYNMPRDLESYYQEAGRAGRDGAPARCVLLYAASDVGLARFFIEKEEEDGPLPPEQRHAAAEAARARLEQMTYYATTRRCLRGELLRYFGEQAPVRCGNCSNCLSPWAEGTRRKVQVKAASRAIAPGDEQLLAALYELRRELSRKEKLPAFMVLSDAAAREVCARRPRTMDELLAIEGIGEGRARRYGRAILREVERFG</sequence>
<evidence type="ECO:0000256" key="3">
    <source>
        <dbReference type="ARBA" id="ARBA00022723"/>
    </source>
</evidence>
<proteinExistence type="inferred from homology"/>
<dbReference type="InterPro" id="IPR044876">
    <property type="entry name" value="HRDC_dom_sf"/>
</dbReference>
<dbReference type="PROSITE" id="PS50967">
    <property type="entry name" value="HRDC"/>
    <property type="match status" value="1"/>
</dbReference>
<evidence type="ECO:0000313" key="18">
    <source>
        <dbReference type="Proteomes" id="UP000824211"/>
    </source>
</evidence>
<dbReference type="GO" id="GO:0003677">
    <property type="term" value="F:DNA binding"/>
    <property type="evidence" value="ECO:0007669"/>
    <property type="project" value="UniProtKB-KW"/>
</dbReference>
<evidence type="ECO:0000256" key="13">
    <source>
        <dbReference type="ARBA" id="ARBA00044550"/>
    </source>
</evidence>
<keyword evidence="7" id="KW-0067">ATP-binding</keyword>
<evidence type="ECO:0000313" key="17">
    <source>
        <dbReference type="EMBL" id="HJB59079.1"/>
    </source>
</evidence>
<feature type="domain" description="HRDC" evidence="14">
    <location>
        <begin position="467"/>
        <end position="541"/>
    </location>
</feature>
<dbReference type="SUPFAM" id="SSF47819">
    <property type="entry name" value="HRDC-like"/>
    <property type="match status" value="1"/>
</dbReference>
<dbReference type="GO" id="GO:0043590">
    <property type="term" value="C:bacterial nucleoid"/>
    <property type="evidence" value="ECO:0007669"/>
    <property type="project" value="TreeGrafter"/>
</dbReference>
<keyword evidence="9" id="KW-0413">Isomerase</keyword>
<keyword evidence="4" id="KW-0547">Nucleotide-binding</keyword>
<evidence type="ECO:0000256" key="12">
    <source>
        <dbReference type="ARBA" id="ARBA00044535"/>
    </source>
</evidence>
<dbReference type="EC" id="5.6.2.4" evidence="11"/>
<comment type="catalytic activity">
    <reaction evidence="10">
        <text>Couples ATP hydrolysis with the unwinding of duplex DNA by translocating in the 3'-5' direction.</text>
        <dbReference type="EC" id="5.6.2.4"/>
    </reaction>
</comment>
<evidence type="ECO:0000256" key="6">
    <source>
        <dbReference type="ARBA" id="ARBA00022806"/>
    </source>
</evidence>
<dbReference type="PANTHER" id="PTHR13710:SF105">
    <property type="entry name" value="ATP-DEPENDENT DNA HELICASE Q1"/>
    <property type="match status" value="1"/>
</dbReference>
<dbReference type="GO" id="GO:0006281">
    <property type="term" value="P:DNA repair"/>
    <property type="evidence" value="ECO:0007669"/>
    <property type="project" value="TreeGrafter"/>
</dbReference>
<comment type="similarity">
    <text evidence="2">Belongs to the helicase family. RecQ subfamily.</text>
</comment>
<dbReference type="GO" id="GO:0005737">
    <property type="term" value="C:cytoplasm"/>
    <property type="evidence" value="ECO:0007669"/>
    <property type="project" value="TreeGrafter"/>
</dbReference>
<protein>
    <recommendedName>
        <fullName evidence="12">ATP-dependent DNA helicase RecQ</fullName>
        <ecNumber evidence="11">5.6.2.4</ecNumber>
    </recommendedName>
    <alternativeName>
        <fullName evidence="13">DNA 3'-5' helicase RecQ</fullName>
    </alternativeName>
</protein>
<dbReference type="Pfam" id="PF00570">
    <property type="entry name" value="HRDC"/>
    <property type="match status" value="1"/>
</dbReference>
<evidence type="ECO:0000259" key="15">
    <source>
        <dbReference type="PROSITE" id="PS51192"/>
    </source>
</evidence>
<dbReference type="Pfam" id="PF00271">
    <property type="entry name" value="Helicase_C"/>
    <property type="match status" value="1"/>
</dbReference>
<evidence type="ECO:0000256" key="7">
    <source>
        <dbReference type="ARBA" id="ARBA00022840"/>
    </source>
</evidence>
<evidence type="ECO:0000256" key="1">
    <source>
        <dbReference type="ARBA" id="ARBA00001946"/>
    </source>
</evidence>
<dbReference type="FunFam" id="3.40.50.300:FF:000296">
    <property type="entry name" value="ATP-dependent DNA helicase RecQ"/>
    <property type="match status" value="1"/>
</dbReference>
<comment type="caution">
    <text evidence="17">The sequence shown here is derived from an EMBL/GenBank/DDBJ whole genome shotgun (WGS) entry which is preliminary data.</text>
</comment>
<dbReference type="Pfam" id="PF16124">
    <property type="entry name" value="RecQ_Zn_bind"/>
    <property type="match status" value="1"/>
</dbReference>
<dbReference type="Gene3D" id="3.40.50.300">
    <property type="entry name" value="P-loop containing nucleotide triphosphate hydrolases"/>
    <property type="match status" value="2"/>
</dbReference>
<dbReference type="Pfam" id="PF00270">
    <property type="entry name" value="DEAD"/>
    <property type="match status" value="1"/>
</dbReference>